<dbReference type="PANTHER" id="PTHR33606">
    <property type="entry name" value="PROTEIN YCII"/>
    <property type="match status" value="1"/>
</dbReference>
<proteinExistence type="inferred from homology"/>
<sequence>MKYYILTYTFVENYLEKRTPYRKDHFEVAKAAVAAGSLLLGGATEGPGETGVLILQVKDKSQVETFAAQDPYVKNGIVSSWEIKEWNVVLGSKL</sequence>
<dbReference type="InterPro" id="IPR051807">
    <property type="entry name" value="Sec-metab_biosynth-assoc"/>
</dbReference>
<dbReference type="AlphaFoldDB" id="A0A0A2GTT0"/>
<dbReference type="Gene3D" id="3.30.70.1060">
    <property type="entry name" value="Dimeric alpha+beta barrel"/>
    <property type="match status" value="1"/>
</dbReference>
<dbReference type="OrthoDB" id="9797014at2"/>
<comment type="caution">
    <text evidence="3">The sequence shown here is derived from an EMBL/GenBank/DDBJ whole genome shotgun (WGS) entry which is preliminary data.</text>
</comment>
<dbReference type="SUPFAM" id="SSF54909">
    <property type="entry name" value="Dimeric alpha+beta barrel"/>
    <property type="match status" value="1"/>
</dbReference>
<dbReference type="PATRIC" id="fig|1300343.5.peg.332"/>
<reference evidence="3 4" key="1">
    <citation type="submission" date="2014-10" db="EMBL/GenBank/DDBJ databases">
        <title>Draft genome sequence of the proteorhodopsin-containing marine bacterium Dokdonia donghaensis.</title>
        <authorList>
            <person name="Gomez-Consarnau L."/>
            <person name="Gonzalez J.M."/>
            <person name="Riedel T."/>
            <person name="Jaenicke S."/>
            <person name="Wagner-Doebler I."/>
            <person name="Fuhrman J.A."/>
        </authorList>
    </citation>
    <scope>NUCLEOTIDE SEQUENCE [LARGE SCALE GENOMIC DNA]</scope>
    <source>
        <strain evidence="3 4">DSW-1</strain>
    </source>
</reference>
<protein>
    <recommendedName>
        <fullName evidence="2">YCII-related domain-containing protein</fullName>
    </recommendedName>
</protein>
<evidence type="ECO:0000313" key="3">
    <source>
        <dbReference type="EMBL" id="KGO06672.1"/>
    </source>
</evidence>
<comment type="similarity">
    <text evidence="1">Belongs to the YciI family.</text>
</comment>
<dbReference type="InterPro" id="IPR011008">
    <property type="entry name" value="Dimeric_a/b-barrel"/>
</dbReference>
<dbReference type="RefSeq" id="WP_035325815.1">
    <property type="nucleotide sequence ID" value="NZ_CP015125.1"/>
</dbReference>
<evidence type="ECO:0000256" key="1">
    <source>
        <dbReference type="ARBA" id="ARBA00007689"/>
    </source>
</evidence>
<dbReference type="InterPro" id="IPR005545">
    <property type="entry name" value="YCII"/>
</dbReference>
<dbReference type="Proteomes" id="UP000030140">
    <property type="component" value="Unassembled WGS sequence"/>
</dbReference>
<dbReference type="Pfam" id="PF03795">
    <property type="entry name" value="YCII"/>
    <property type="match status" value="1"/>
</dbReference>
<dbReference type="PANTHER" id="PTHR33606:SF3">
    <property type="entry name" value="PROTEIN YCII"/>
    <property type="match status" value="1"/>
</dbReference>
<keyword evidence="4" id="KW-1185">Reference proteome</keyword>
<dbReference type="EMBL" id="JSAQ01000001">
    <property type="protein sequence ID" value="KGO06672.1"/>
    <property type="molecule type" value="Genomic_DNA"/>
</dbReference>
<evidence type="ECO:0000259" key="2">
    <source>
        <dbReference type="Pfam" id="PF03795"/>
    </source>
</evidence>
<name>A0A0A2GTT0_9FLAO</name>
<evidence type="ECO:0000313" key="4">
    <source>
        <dbReference type="Proteomes" id="UP000030140"/>
    </source>
</evidence>
<accession>A0A0A2GTT0</accession>
<feature type="domain" description="YCII-related" evidence="2">
    <location>
        <begin position="1"/>
        <end position="87"/>
    </location>
</feature>
<organism evidence="3 4">
    <name type="scientific">Dokdonia donghaensis DSW-1</name>
    <dbReference type="NCBI Taxonomy" id="1300343"/>
    <lineage>
        <taxon>Bacteria</taxon>
        <taxon>Pseudomonadati</taxon>
        <taxon>Bacteroidota</taxon>
        <taxon>Flavobacteriia</taxon>
        <taxon>Flavobacteriales</taxon>
        <taxon>Flavobacteriaceae</taxon>
        <taxon>Dokdonia</taxon>
    </lineage>
</organism>
<dbReference type="KEGG" id="ddo:I597_0330"/>
<gene>
    <name evidence="3" type="ORF">NV36_07315</name>
</gene>